<accession>A0A8S9HWA0</accession>
<sequence>MGSLNTLVSTFADQRCSSHSFDIRIDHQTAPRIVLREKSPILAHFSMPLPLALQSSPDLK</sequence>
<reference evidence="1" key="1">
    <citation type="submission" date="2019-12" db="EMBL/GenBank/DDBJ databases">
        <title>Genome sequencing and annotation of Brassica cretica.</title>
        <authorList>
            <person name="Studholme D.J."/>
            <person name="Sarris P.F."/>
        </authorList>
    </citation>
    <scope>NUCLEOTIDE SEQUENCE</scope>
    <source>
        <strain evidence="1">PFS-102/07</strain>
        <tissue evidence="1">Leaf</tissue>
    </source>
</reference>
<dbReference type="AlphaFoldDB" id="A0A8S9HWA0"/>
<dbReference type="EMBL" id="QGKY02001250">
    <property type="protein sequence ID" value="KAF2561894.1"/>
    <property type="molecule type" value="Genomic_DNA"/>
</dbReference>
<proteinExistence type="predicted"/>
<evidence type="ECO:0000313" key="1">
    <source>
        <dbReference type="EMBL" id="KAF2561894.1"/>
    </source>
</evidence>
<protein>
    <submittedName>
        <fullName evidence="1">Uncharacterized protein</fullName>
    </submittedName>
</protein>
<comment type="caution">
    <text evidence="1">The sequence shown here is derived from an EMBL/GenBank/DDBJ whole genome shotgun (WGS) entry which is preliminary data.</text>
</comment>
<name>A0A8S9HWA0_BRACR</name>
<organism evidence="1">
    <name type="scientific">Brassica cretica</name>
    <name type="common">Mustard</name>
    <dbReference type="NCBI Taxonomy" id="69181"/>
    <lineage>
        <taxon>Eukaryota</taxon>
        <taxon>Viridiplantae</taxon>
        <taxon>Streptophyta</taxon>
        <taxon>Embryophyta</taxon>
        <taxon>Tracheophyta</taxon>
        <taxon>Spermatophyta</taxon>
        <taxon>Magnoliopsida</taxon>
        <taxon>eudicotyledons</taxon>
        <taxon>Gunneridae</taxon>
        <taxon>Pentapetalae</taxon>
        <taxon>rosids</taxon>
        <taxon>malvids</taxon>
        <taxon>Brassicales</taxon>
        <taxon>Brassicaceae</taxon>
        <taxon>Brassiceae</taxon>
        <taxon>Brassica</taxon>
    </lineage>
</organism>
<gene>
    <name evidence="1" type="ORF">F2Q70_00016264</name>
</gene>